<dbReference type="RefSeq" id="WP_150040224.1">
    <property type="nucleotide sequence ID" value="NZ_OW485601.1"/>
</dbReference>
<dbReference type="Proteomes" id="UP000325255">
    <property type="component" value="Unassembled WGS sequence"/>
</dbReference>
<organism evidence="3 4">
    <name type="scientific">Rhodovastum atsumiense</name>
    <dbReference type="NCBI Taxonomy" id="504468"/>
    <lineage>
        <taxon>Bacteria</taxon>
        <taxon>Pseudomonadati</taxon>
        <taxon>Pseudomonadota</taxon>
        <taxon>Alphaproteobacteria</taxon>
        <taxon>Acetobacterales</taxon>
        <taxon>Acetobacteraceae</taxon>
        <taxon>Rhodovastum</taxon>
    </lineage>
</organism>
<dbReference type="AlphaFoldDB" id="A0A5M6IWS8"/>
<dbReference type="InterPro" id="IPR015917">
    <property type="entry name" value="Pept_C14A"/>
</dbReference>
<dbReference type="PANTHER" id="PTHR22576">
    <property type="entry name" value="MUCOSA ASSOCIATED LYMPHOID TISSUE LYMPHOMA TRANSLOCATION PROTEIN 1/PARACASPASE"/>
    <property type="match status" value="1"/>
</dbReference>
<dbReference type="InterPro" id="IPR029030">
    <property type="entry name" value="Caspase-like_dom_sf"/>
</dbReference>
<keyword evidence="4" id="KW-1185">Reference proteome</keyword>
<dbReference type="SUPFAM" id="SSF52129">
    <property type="entry name" value="Caspase-like"/>
    <property type="match status" value="1"/>
</dbReference>
<dbReference type="PROSITE" id="PS50208">
    <property type="entry name" value="CASPASE_P20"/>
    <property type="match status" value="1"/>
</dbReference>
<reference evidence="3 4" key="1">
    <citation type="submission" date="2019-09" db="EMBL/GenBank/DDBJ databases">
        <title>Genome sequence of Rhodovastum atsumiense, a diverse member of the Acetobacteraceae family of non-sulfur purple photosynthetic bacteria.</title>
        <authorList>
            <person name="Meyer T."/>
            <person name="Kyndt J."/>
        </authorList>
    </citation>
    <scope>NUCLEOTIDE SEQUENCE [LARGE SCALE GENOMIC DNA]</scope>
    <source>
        <strain evidence="3 4">DSM 21279</strain>
    </source>
</reference>
<comment type="similarity">
    <text evidence="1">Belongs to the peptidase C14A family.</text>
</comment>
<dbReference type="PANTHER" id="PTHR22576:SF37">
    <property type="entry name" value="MUCOSA-ASSOCIATED LYMPHOID TISSUE LYMPHOMA TRANSLOCATION PROTEIN 1"/>
    <property type="match status" value="1"/>
</dbReference>
<dbReference type="InterPro" id="IPR052039">
    <property type="entry name" value="Caspase-related_regulators"/>
</dbReference>
<dbReference type="SMART" id="SM00115">
    <property type="entry name" value="CASc"/>
    <property type="match status" value="1"/>
</dbReference>
<dbReference type="InterPro" id="IPR001309">
    <property type="entry name" value="Pept_C14_p20"/>
</dbReference>
<dbReference type="InterPro" id="IPR011600">
    <property type="entry name" value="Pept_C14_caspase"/>
</dbReference>
<dbReference type="OrthoDB" id="321999at2"/>
<evidence type="ECO:0000256" key="1">
    <source>
        <dbReference type="ARBA" id="ARBA00010134"/>
    </source>
</evidence>
<dbReference type="GO" id="GO:0006508">
    <property type="term" value="P:proteolysis"/>
    <property type="evidence" value="ECO:0007669"/>
    <property type="project" value="InterPro"/>
</dbReference>
<dbReference type="Pfam" id="PF00656">
    <property type="entry name" value="Peptidase_C14"/>
    <property type="match status" value="1"/>
</dbReference>
<evidence type="ECO:0000313" key="4">
    <source>
        <dbReference type="Proteomes" id="UP000325255"/>
    </source>
</evidence>
<feature type="domain" description="Caspase family p20" evidence="2">
    <location>
        <begin position="30"/>
        <end position="107"/>
    </location>
</feature>
<dbReference type="GO" id="GO:0004197">
    <property type="term" value="F:cysteine-type endopeptidase activity"/>
    <property type="evidence" value="ECO:0007669"/>
    <property type="project" value="InterPro"/>
</dbReference>
<protein>
    <submittedName>
        <fullName evidence="3">Caspase family protein</fullName>
    </submittedName>
</protein>
<evidence type="ECO:0000259" key="2">
    <source>
        <dbReference type="PROSITE" id="PS50208"/>
    </source>
</evidence>
<evidence type="ECO:0000313" key="3">
    <source>
        <dbReference type="EMBL" id="KAA5612691.1"/>
    </source>
</evidence>
<dbReference type="Gene3D" id="3.40.50.1460">
    <property type="match status" value="1"/>
</dbReference>
<comment type="caution">
    <text evidence="3">The sequence shown here is derived from an EMBL/GenBank/DDBJ whole genome shotgun (WGS) entry which is preliminary data.</text>
</comment>
<name>A0A5M6IWS8_9PROT</name>
<gene>
    <name evidence="3" type="ORF">F1189_08100</name>
</gene>
<accession>A0A5M6IWS8</accession>
<proteinExistence type="inferred from homology"/>
<sequence>MASPRPARHRLAGFVLLLALMLAGSGAARGQRIALVLGNGKYEAGNELPNPPRDARAVASMLAGLGFAVTPLLDGRLRDMQQAIARFSSDASRAEIAIVFYAGHGMQIRGTNLLVPVDMPAPPAGTDPAAHTLARAVSLDAVRQAIAGARVQMIFLDACRNNPFIPRTRSFGASQGLAREMSLQPRPGSSTLVAYATAPDQVADDGDGANSPFTTALLQHLPSPSLDIMQVMARVTRDVETSTGGRQRPFVDSSIAADVILRPAAPSPALQPVLALAPPLPPRETRPQTGDARLMAAYALANTRNIPLPAGLALGPQAGPPGLAGAWATTPEADTILVVLSAVGDRAEIVEARRTPDQPRGASERRSVELDGRSFEFARDNGDLVRYDLPSNGQARLTIEAGVARPSQQSRLPVARVRAMELRRLD</sequence>
<dbReference type="EMBL" id="VWPK01000010">
    <property type="protein sequence ID" value="KAA5612691.1"/>
    <property type="molecule type" value="Genomic_DNA"/>
</dbReference>